<reference evidence="1 2" key="1">
    <citation type="submission" date="2011-03" db="EMBL/GenBank/DDBJ databases">
        <authorList>
            <person name="Weinstock G."/>
            <person name="Sodergren E."/>
            <person name="Clifton S."/>
            <person name="Fulton L."/>
            <person name="Fulton B."/>
            <person name="Courtney L."/>
            <person name="Fronick C."/>
            <person name="Harrison M."/>
            <person name="Strong C."/>
            <person name="Farmer C."/>
            <person name="Delahaunty K."/>
            <person name="Markovic C."/>
            <person name="Hall O."/>
            <person name="Minx P."/>
            <person name="Tomlinson C."/>
            <person name="Mitreva M."/>
            <person name="Hou S."/>
            <person name="Chen J."/>
            <person name="Wollam A."/>
            <person name="Pepin K.H."/>
            <person name="Johnson M."/>
            <person name="Bhonagiri V."/>
            <person name="Zhang X."/>
            <person name="Suruliraj S."/>
            <person name="Warren W."/>
            <person name="Chinwalla A."/>
            <person name="Mardis E.R."/>
            <person name="Wilson R.K."/>
        </authorList>
    </citation>
    <scope>NUCLEOTIDE SEQUENCE [LARGE SCALE GENOMIC DNA]</scope>
    <source>
        <strain evidence="1 2">YIT 11840</strain>
    </source>
</reference>
<keyword evidence="2" id="KW-1185">Reference proteome</keyword>
<evidence type="ECO:0000313" key="2">
    <source>
        <dbReference type="Proteomes" id="UP000003598"/>
    </source>
</evidence>
<gene>
    <name evidence="1" type="ORF">HMPREF9441_01460</name>
</gene>
<organism evidence="1 2">
    <name type="scientific">Paraprevotella clara YIT 11840</name>
    <dbReference type="NCBI Taxonomy" id="762968"/>
    <lineage>
        <taxon>Bacteria</taxon>
        <taxon>Pseudomonadati</taxon>
        <taxon>Bacteroidota</taxon>
        <taxon>Bacteroidia</taxon>
        <taxon>Bacteroidales</taxon>
        <taxon>Prevotellaceae</taxon>
        <taxon>Paraprevotella</taxon>
    </lineage>
</organism>
<dbReference type="STRING" id="762968.HMPREF9441_01460"/>
<sequence>MRESVIYSREGRRAGIRDSRASAFGQMDRKICLGLYKAGRNGMFAACVCGWQ</sequence>
<comment type="caution">
    <text evidence="1">The sequence shown here is derived from an EMBL/GenBank/DDBJ whole genome shotgun (WGS) entry which is preliminary data.</text>
</comment>
<dbReference type="Proteomes" id="UP000003598">
    <property type="component" value="Unassembled WGS sequence"/>
</dbReference>
<dbReference type="AlphaFoldDB" id="G5SQ23"/>
<protein>
    <submittedName>
        <fullName evidence="1">Uncharacterized protein</fullName>
    </submittedName>
</protein>
<name>G5SQ23_9BACT</name>
<dbReference type="HOGENOM" id="CLU_3082777_0_0_10"/>
<accession>G5SQ23</accession>
<evidence type="ECO:0000313" key="1">
    <source>
        <dbReference type="EMBL" id="EHH00739.1"/>
    </source>
</evidence>
<proteinExistence type="predicted"/>
<dbReference type="EMBL" id="AFFY01000020">
    <property type="protein sequence ID" value="EHH00739.1"/>
    <property type="molecule type" value="Genomic_DNA"/>
</dbReference>